<dbReference type="PROSITE" id="PS51687">
    <property type="entry name" value="SAM_MT_RNA_M5U"/>
    <property type="match status" value="1"/>
</dbReference>
<dbReference type="OrthoDB" id="9804590at2"/>
<dbReference type="PANTHER" id="PTHR11061">
    <property type="entry name" value="RNA M5U METHYLTRANSFERASE"/>
    <property type="match status" value="1"/>
</dbReference>
<keyword evidence="2 4" id="KW-0808">Transferase</keyword>
<feature type="binding site" evidence="4">
    <location>
        <position position="351"/>
    </location>
    <ligand>
        <name>S-adenosyl-L-methionine</name>
        <dbReference type="ChEBI" id="CHEBI:59789"/>
    </ligand>
</feature>
<dbReference type="RefSeq" id="WP_056997564.1">
    <property type="nucleotide sequence ID" value="NZ_FUXS01000004.1"/>
</dbReference>
<keyword evidence="1 4" id="KW-0489">Methyltransferase</keyword>
<dbReference type="FunFam" id="2.40.50.1070:FF:000003">
    <property type="entry name" value="23S rRNA (Uracil-5-)-methyltransferase RumA"/>
    <property type="match status" value="1"/>
</dbReference>
<dbReference type="PATRIC" id="fig|1122148.6.peg.176"/>
<organism evidence="7 8">
    <name type="scientific">Fructilactobacillus lindneri DSM 20690 = JCM 11027</name>
    <dbReference type="NCBI Taxonomy" id="1122148"/>
    <lineage>
        <taxon>Bacteria</taxon>
        <taxon>Bacillati</taxon>
        <taxon>Bacillota</taxon>
        <taxon>Bacilli</taxon>
        <taxon>Lactobacillales</taxon>
        <taxon>Lactobacillaceae</taxon>
        <taxon>Fructilactobacillus</taxon>
    </lineage>
</organism>
<dbReference type="Proteomes" id="UP000051565">
    <property type="component" value="Unassembled WGS sequence"/>
</dbReference>
<dbReference type="NCBIfam" id="TIGR00479">
    <property type="entry name" value="rumA"/>
    <property type="match status" value="1"/>
</dbReference>
<evidence type="ECO:0000313" key="7">
    <source>
        <dbReference type="EMBL" id="KRN80049.1"/>
    </source>
</evidence>
<proteinExistence type="inferred from homology"/>
<dbReference type="InterPro" id="IPR002792">
    <property type="entry name" value="TRAM_dom"/>
</dbReference>
<evidence type="ECO:0000256" key="3">
    <source>
        <dbReference type="ARBA" id="ARBA00022691"/>
    </source>
</evidence>
<evidence type="ECO:0000256" key="5">
    <source>
        <dbReference type="PROSITE-ProRule" id="PRU10015"/>
    </source>
</evidence>
<dbReference type="GO" id="GO:0070041">
    <property type="term" value="F:rRNA (uridine-C5-)-methyltransferase activity"/>
    <property type="evidence" value="ECO:0007669"/>
    <property type="project" value="TreeGrafter"/>
</dbReference>
<dbReference type="EMBL" id="JQBT01000012">
    <property type="protein sequence ID" value="KRN80049.1"/>
    <property type="molecule type" value="Genomic_DNA"/>
</dbReference>
<name>A0A0R2JSH3_9LACO</name>
<dbReference type="AlphaFoldDB" id="A0A0R2JSH3"/>
<dbReference type="PROSITE" id="PS01230">
    <property type="entry name" value="TRMA_1"/>
    <property type="match status" value="1"/>
</dbReference>
<dbReference type="InterPro" id="IPR010280">
    <property type="entry name" value="U5_MeTrfase_fam"/>
</dbReference>
<evidence type="ECO:0000313" key="8">
    <source>
        <dbReference type="Proteomes" id="UP000051565"/>
    </source>
</evidence>
<dbReference type="Pfam" id="PF01938">
    <property type="entry name" value="TRAM"/>
    <property type="match status" value="1"/>
</dbReference>
<evidence type="ECO:0000259" key="6">
    <source>
        <dbReference type="PROSITE" id="PS50926"/>
    </source>
</evidence>
<feature type="binding site" evidence="4">
    <location>
        <position position="399"/>
    </location>
    <ligand>
        <name>S-adenosyl-L-methionine</name>
        <dbReference type="ChEBI" id="CHEBI:59789"/>
    </ligand>
</feature>
<dbReference type="InterPro" id="IPR030390">
    <property type="entry name" value="MeTrfase_TrmA_AS"/>
</dbReference>
<gene>
    <name evidence="7" type="ORF">IV52_GL000167</name>
</gene>
<dbReference type="SUPFAM" id="SSF50249">
    <property type="entry name" value="Nucleic acid-binding proteins"/>
    <property type="match status" value="1"/>
</dbReference>
<feature type="active site" evidence="5">
    <location>
        <position position="426"/>
    </location>
</feature>
<dbReference type="SUPFAM" id="SSF53335">
    <property type="entry name" value="S-adenosyl-L-methionine-dependent methyltransferases"/>
    <property type="match status" value="1"/>
</dbReference>
<dbReference type="STRING" id="53444.AYR59_00875"/>
<dbReference type="GeneID" id="61249432"/>
<feature type="binding site" evidence="4">
    <location>
        <position position="330"/>
    </location>
    <ligand>
        <name>S-adenosyl-L-methionine</name>
        <dbReference type="ChEBI" id="CHEBI:59789"/>
    </ligand>
</feature>
<dbReference type="FunFam" id="3.40.50.150:FF:000009">
    <property type="entry name" value="23S rRNA (Uracil(1939)-C(5))-methyltransferase RlmD"/>
    <property type="match status" value="1"/>
</dbReference>
<evidence type="ECO:0000256" key="1">
    <source>
        <dbReference type="ARBA" id="ARBA00022603"/>
    </source>
</evidence>
<protein>
    <submittedName>
        <fullName evidence="7">RNA methyltransferase</fullName>
    </submittedName>
</protein>
<keyword evidence="3 4" id="KW-0949">S-adenosyl-L-methionine</keyword>
<dbReference type="InterPro" id="IPR029063">
    <property type="entry name" value="SAM-dependent_MTases_sf"/>
</dbReference>
<evidence type="ECO:0000256" key="4">
    <source>
        <dbReference type="PROSITE-ProRule" id="PRU01024"/>
    </source>
</evidence>
<feature type="active site" description="Nucleophile" evidence="4">
    <location>
        <position position="426"/>
    </location>
</feature>
<comment type="similarity">
    <text evidence="4">Belongs to the class I-like SAM-binding methyltransferase superfamily. RNA M5U methyltransferase family.</text>
</comment>
<evidence type="ECO:0000256" key="2">
    <source>
        <dbReference type="ARBA" id="ARBA00022679"/>
    </source>
</evidence>
<dbReference type="Pfam" id="PF05958">
    <property type="entry name" value="tRNA_U5-meth_tr"/>
    <property type="match status" value="1"/>
</dbReference>
<feature type="binding site" evidence="4">
    <location>
        <position position="301"/>
    </location>
    <ligand>
        <name>S-adenosyl-L-methionine</name>
        <dbReference type="ChEBI" id="CHEBI:59789"/>
    </ligand>
</feature>
<reference evidence="7 8" key="1">
    <citation type="journal article" date="2015" name="Genome Announc.">
        <title>Expanding the biotechnology potential of lactobacilli through comparative genomics of 213 strains and associated genera.</title>
        <authorList>
            <person name="Sun Z."/>
            <person name="Harris H.M."/>
            <person name="McCann A."/>
            <person name="Guo C."/>
            <person name="Argimon S."/>
            <person name="Zhang W."/>
            <person name="Yang X."/>
            <person name="Jeffery I.B."/>
            <person name="Cooney J.C."/>
            <person name="Kagawa T.F."/>
            <person name="Liu W."/>
            <person name="Song Y."/>
            <person name="Salvetti E."/>
            <person name="Wrobel A."/>
            <person name="Rasinkangas P."/>
            <person name="Parkhill J."/>
            <person name="Rea M.C."/>
            <person name="O'Sullivan O."/>
            <person name="Ritari J."/>
            <person name="Douillard F.P."/>
            <person name="Paul Ross R."/>
            <person name="Yang R."/>
            <person name="Briner A.E."/>
            <person name="Felis G.E."/>
            <person name="de Vos W.M."/>
            <person name="Barrangou R."/>
            <person name="Klaenhammer T.R."/>
            <person name="Caufield P.W."/>
            <person name="Cui Y."/>
            <person name="Zhang H."/>
            <person name="O'Toole P.W."/>
        </authorList>
    </citation>
    <scope>NUCLEOTIDE SEQUENCE [LARGE SCALE GENOMIC DNA]</scope>
    <source>
        <strain evidence="7 8">DSM 20690</strain>
    </source>
</reference>
<keyword evidence="8" id="KW-1185">Reference proteome</keyword>
<dbReference type="Gene3D" id="3.40.50.150">
    <property type="entry name" value="Vaccinia Virus protein VP39"/>
    <property type="match status" value="1"/>
</dbReference>
<dbReference type="Gene3D" id="2.40.50.1070">
    <property type="match status" value="1"/>
</dbReference>
<comment type="caution">
    <text evidence="7">The sequence shown here is derived from an EMBL/GenBank/DDBJ whole genome shotgun (WGS) entry which is preliminary data.</text>
</comment>
<dbReference type="Gene3D" id="2.40.50.140">
    <property type="entry name" value="Nucleic acid-binding proteins"/>
    <property type="match status" value="1"/>
</dbReference>
<sequence>MKYNQGKTKPKTKDVKVELHQRVTVTIKRLGINGEGVGYYHRKLIFVPGALPTELVQADITEIEQKYLRAELKQIDKKSKFRVQTRDRYANEVGGLALEDLEYSQQLKFKRDLVKQALSRYHPRGFEKYDVRSTIGMENPYKYRNKAQFQVRTEADGKVIAGLYKEGTHEVVDMETCAVQYPVTMKVMRAVVAMVQELQIPTYVESNHSGILKTIVVRAALNTNEVQVVFITNSSKLLKKKQLIMKIAEELPEVTSVMQNINPSETPLIWGDETIRLAGSETITEKIDGLSFELSPRAFLQLNSIMTPKLYHLAGKALQLDQEDRLVDAYSGVGTIGLSLARQVAEVRGMDTIKEAIEDANHNAEINNIHNAKYYFGKAEDILPQWMSEGWQPTALVVDPPRVGLDQHLIDAILQTRPEKFVYVSCNQSTLAQDLVQLTKSYNVDYLQPIDMMPQTAHVEIVVKFTLK</sequence>
<dbReference type="GO" id="GO:0070475">
    <property type="term" value="P:rRNA base methylation"/>
    <property type="evidence" value="ECO:0007669"/>
    <property type="project" value="TreeGrafter"/>
</dbReference>
<feature type="domain" description="TRAM" evidence="6">
    <location>
        <begin position="16"/>
        <end position="74"/>
    </location>
</feature>
<accession>A0A0R2JSH3</accession>
<dbReference type="PANTHER" id="PTHR11061:SF45">
    <property type="match status" value="1"/>
</dbReference>
<dbReference type="PROSITE" id="PS50926">
    <property type="entry name" value="TRAM"/>
    <property type="match status" value="1"/>
</dbReference>
<dbReference type="InterPro" id="IPR012340">
    <property type="entry name" value="NA-bd_OB-fold"/>
</dbReference>